<gene>
    <name evidence="2" type="ORF">ACFOUV_12620</name>
</gene>
<dbReference type="InterPro" id="IPR005079">
    <property type="entry name" value="Peptidase_C45_hydrolase"/>
</dbReference>
<dbReference type="InterPro" id="IPR047794">
    <property type="entry name" value="C45_proenzyme-like"/>
</dbReference>
<dbReference type="EMBL" id="JBHSAO010000008">
    <property type="protein sequence ID" value="MFC4024640.1"/>
    <property type="molecule type" value="Genomic_DNA"/>
</dbReference>
<dbReference type="GO" id="GO:0016746">
    <property type="term" value="F:acyltransferase activity"/>
    <property type="evidence" value="ECO:0007669"/>
    <property type="project" value="UniProtKB-KW"/>
</dbReference>
<dbReference type="Proteomes" id="UP001595772">
    <property type="component" value="Unassembled WGS sequence"/>
</dbReference>
<dbReference type="InterPro" id="IPR029055">
    <property type="entry name" value="Ntn_hydrolases_N"/>
</dbReference>
<dbReference type="RefSeq" id="WP_379497127.1">
    <property type="nucleotide sequence ID" value="NZ_JBHSAO010000008.1"/>
</dbReference>
<reference evidence="3" key="1">
    <citation type="journal article" date="2019" name="Int. J. Syst. Evol. Microbiol.">
        <title>The Global Catalogue of Microorganisms (GCM) 10K type strain sequencing project: providing services to taxonomists for standard genome sequencing and annotation.</title>
        <authorList>
            <consortium name="The Broad Institute Genomics Platform"/>
            <consortium name="The Broad Institute Genome Sequencing Center for Infectious Disease"/>
            <person name="Wu L."/>
            <person name="Ma J."/>
        </authorList>
    </citation>
    <scope>NUCLEOTIDE SEQUENCE [LARGE SCALE GENOMIC DNA]</scope>
    <source>
        <strain evidence="3">IBRC-M 10703</strain>
    </source>
</reference>
<dbReference type="PANTHER" id="PTHR34180:SF1">
    <property type="entry name" value="BETA-ALANYL-DOPAMINE_CARCININE HYDROLASE"/>
    <property type="match status" value="1"/>
</dbReference>
<name>A0ABV8H1B2_9BACI</name>
<dbReference type="Pfam" id="PF03417">
    <property type="entry name" value="AAT"/>
    <property type="match status" value="1"/>
</dbReference>
<proteinExistence type="predicted"/>
<evidence type="ECO:0000313" key="2">
    <source>
        <dbReference type="EMBL" id="MFC4024640.1"/>
    </source>
</evidence>
<accession>A0ABV8H1B2</accession>
<dbReference type="InterPro" id="IPR047801">
    <property type="entry name" value="Peptidase_C45"/>
</dbReference>
<feature type="domain" description="Peptidase C45 hydrolase" evidence="1">
    <location>
        <begin position="104"/>
        <end position="311"/>
    </location>
</feature>
<dbReference type="Gene3D" id="3.60.60.10">
    <property type="entry name" value="Penicillin V Acylase, Chain A"/>
    <property type="match status" value="1"/>
</dbReference>
<evidence type="ECO:0000259" key="1">
    <source>
        <dbReference type="Pfam" id="PF03417"/>
    </source>
</evidence>
<evidence type="ECO:0000313" key="3">
    <source>
        <dbReference type="Proteomes" id="UP001595772"/>
    </source>
</evidence>
<organism evidence="2 3">
    <name type="scientific">Oceanobacillus longus</name>
    <dbReference type="NCBI Taxonomy" id="930120"/>
    <lineage>
        <taxon>Bacteria</taxon>
        <taxon>Bacillati</taxon>
        <taxon>Bacillota</taxon>
        <taxon>Bacilli</taxon>
        <taxon>Bacillales</taxon>
        <taxon>Bacillaceae</taxon>
        <taxon>Oceanobacillus</taxon>
    </lineage>
</organism>
<dbReference type="PANTHER" id="PTHR34180">
    <property type="entry name" value="PEPTIDASE C45"/>
    <property type="match status" value="1"/>
</dbReference>
<keyword evidence="2" id="KW-0012">Acyltransferase</keyword>
<dbReference type="SUPFAM" id="SSF56235">
    <property type="entry name" value="N-terminal nucleophile aminohydrolases (Ntn hydrolases)"/>
    <property type="match status" value="1"/>
</dbReference>
<sequence>MPKVFSDIIQFRGKHYDFGYMQGELLKDSKVLLHRKKQSKKRWRHFLFEESEVRQAFARFAPAIWEELHGLADALSMDFEDSIREFGGYYYEYGRSGCSIFTDSDYMIRNYDNAPLTYEGRYLLYQPTDNGYAVIGPSMQITGRTDGLNEKGLVMGYNFVNRKKSDDGFLCNMVGRIILETCATVKEAISLLKEIPHRHSFSYVLLDQTGESVVVEISPRNVTIRQAHICTNHFEKLTVENRYQMDDSIRRQEVMEQAQVTITDPFQAYKMLNDTDKGIFSKKYGAWAGTLHTAAYLPKEMKAWFALGGNRSPLIFDFNKWLNGEKLNVTQIKGELDSTDTFINDSPIPE</sequence>
<dbReference type="CDD" id="cd01935">
    <property type="entry name" value="Ntn_CGH_like"/>
    <property type="match status" value="1"/>
</dbReference>
<dbReference type="NCBIfam" id="NF040521">
    <property type="entry name" value="C45_proenzyme"/>
    <property type="match status" value="1"/>
</dbReference>
<comment type="caution">
    <text evidence="2">The sequence shown here is derived from an EMBL/GenBank/DDBJ whole genome shotgun (WGS) entry which is preliminary data.</text>
</comment>
<protein>
    <submittedName>
        <fullName evidence="2">C45 family autoproteolytic acyltransferase/hydrolase</fullName>
    </submittedName>
</protein>
<keyword evidence="2" id="KW-0808">Transferase</keyword>
<keyword evidence="3" id="KW-1185">Reference proteome</keyword>